<dbReference type="PROSITE" id="PS50043">
    <property type="entry name" value="HTH_LUXR_2"/>
    <property type="match status" value="1"/>
</dbReference>
<proteinExistence type="predicted"/>
<keyword evidence="2" id="KW-0805">Transcription regulation</keyword>
<dbReference type="InterPro" id="IPR016032">
    <property type="entry name" value="Sig_transdc_resp-reg_C-effctor"/>
</dbReference>
<keyword evidence="1 5" id="KW-0597">Phosphoprotein</keyword>
<dbReference type="PRINTS" id="PR00038">
    <property type="entry name" value="HTHLUXR"/>
</dbReference>
<dbReference type="PANTHER" id="PTHR43214">
    <property type="entry name" value="TWO-COMPONENT RESPONSE REGULATOR"/>
    <property type="match status" value="1"/>
</dbReference>
<evidence type="ECO:0000256" key="1">
    <source>
        <dbReference type="ARBA" id="ARBA00022553"/>
    </source>
</evidence>
<dbReference type="InterPro" id="IPR000792">
    <property type="entry name" value="Tscrpt_reg_LuxR_C"/>
</dbReference>
<dbReference type="SMART" id="SM00421">
    <property type="entry name" value="HTH_LUXR"/>
    <property type="match status" value="1"/>
</dbReference>
<evidence type="ECO:0000256" key="3">
    <source>
        <dbReference type="ARBA" id="ARBA00023125"/>
    </source>
</evidence>
<dbReference type="EMBL" id="BOMG01000039">
    <property type="protein sequence ID" value="GID54160.1"/>
    <property type="molecule type" value="Genomic_DNA"/>
</dbReference>
<reference evidence="8 9" key="1">
    <citation type="submission" date="2021-01" db="EMBL/GenBank/DDBJ databases">
        <title>Whole genome shotgun sequence of Actinoplanes couchii NBRC 106145.</title>
        <authorList>
            <person name="Komaki H."/>
            <person name="Tamura T."/>
        </authorList>
    </citation>
    <scope>NUCLEOTIDE SEQUENCE [LARGE SCALE GENOMIC DNA]</scope>
    <source>
        <strain evidence="8 9">NBRC 106145</strain>
    </source>
</reference>
<evidence type="ECO:0000256" key="5">
    <source>
        <dbReference type="PROSITE-ProRule" id="PRU00169"/>
    </source>
</evidence>
<protein>
    <submittedName>
        <fullName evidence="8">DNA-binding response regulator</fullName>
    </submittedName>
</protein>
<dbReference type="Pfam" id="PF00072">
    <property type="entry name" value="Response_reg"/>
    <property type="match status" value="1"/>
</dbReference>
<dbReference type="RefSeq" id="WP_203795271.1">
    <property type="nucleotide sequence ID" value="NZ_BAAAQE010000035.1"/>
</dbReference>
<dbReference type="Gene3D" id="3.40.50.2300">
    <property type="match status" value="1"/>
</dbReference>
<feature type="domain" description="Response regulatory" evidence="7">
    <location>
        <begin position="4"/>
        <end position="123"/>
    </location>
</feature>
<dbReference type="CDD" id="cd06170">
    <property type="entry name" value="LuxR_C_like"/>
    <property type="match status" value="1"/>
</dbReference>
<organism evidence="8 9">
    <name type="scientific">Actinoplanes couchii</name>
    <dbReference type="NCBI Taxonomy" id="403638"/>
    <lineage>
        <taxon>Bacteria</taxon>
        <taxon>Bacillati</taxon>
        <taxon>Actinomycetota</taxon>
        <taxon>Actinomycetes</taxon>
        <taxon>Micromonosporales</taxon>
        <taxon>Micromonosporaceae</taxon>
        <taxon>Actinoplanes</taxon>
    </lineage>
</organism>
<evidence type="ECO:0000256" key="4">
    <source>
        <dbReference type="ARBA" id="ARBA00023163"/>
    </source>
</evidence>
<sequence>MTIRVLIVDDQPMYRAGLSAVLGAEDDITVVGEAADGEEALARNRSLRPDVVLMDVRMPKMNGIDATRRLLSADGPAAVPRVIMITTFDIDDYVYAALEAGASGFLLKDADAQQLTTAVRVVAQGDSLLAPQVTRRLIENFVSSKPAGLTSTTVFNSLTDREREVFQLIAAGRSNAEIGKELFMAEQTAKSHVSRILTKLHLRDRVHAVLLAYETGLVTPGHIRRYGSTTPPG</sequence>
<evidence type="ECO:0000313" key="8">
    <source>
        <dbReference type="EMBL" id="GID54160.1"/>
    </source>
</evidence>
<dbReference type="CDD" id="cd17535">
    <property type="entry name" value="REC_NarL-like"/>
    <property type="match status" value="1"/>
</dbReference>
<dbReference type="InterPro" id="IPR001789">
    <property type="entry name" value="Sig_transdc_resp-reg_receiver"/>
</dbReference>
<dbReference type="Proteomes" id="UP000612282">
    <property type="component" value="Unassembled WGS sequence"/>
</dbReference>
<evidence type="ECO:0000259" key="7">
    <source>
        <dbReference type="PROSITE" id="PS50110"/>
    </source>
</evidence>
<feature type="modified residue" description="4-aspartylphosphate" evidence="5">
    <location>
        <position position="55"/>
    </location>
</feature>
<evidence type="ECO:0000259" key="6">
    <source>
        <dbReference type="PROSITE" id="PS50043"/>
    </source>
</evidence>
<dbReference type="SUPFAM" id="SSF52172">
    <property type="entry name" value="CheY-like"/>
    <property type="match status" value="1"/>
</dbReference>
<name>A0ABQ3X6L7_9ACTN</name>
<feature type="domain" description="HTH luxR-type" evidence="6">
    <location>
        <begin position="151"/>
        <end position="216"/>
    </location>
</feature>
<keyword evidence="3 8" id="KW-0238">DNA-binding</keyword>
<dbReference type="InterPro" id="IPR058245">
    <property type="entry name" value="NreC/VraR/RcsB-like_REC"/>
</dbReference>
<dbReference type="PANTHER" id="PTHR43214:SF24">
    <property type="entry name" value="TRANSCRIPTIONAL REGULATORY PROTEIN NARL-RELATED"/>
    <property type="match status" value="1"/>
</dbReference>
<dbReference type="InterPro" id="IPR011006">
    <property type="entry name" value="CheY-like_superfamily"/>
</dbReference>
<dbReference type="Pfam" id="PF00196">
    <property type="entry name" value="GerE"/>
    <property type="match status" value="1"/>
</dbReference>
<gene>
    <name evidence="8" type="ORF">Aco03nite_025640</name>
</gene>
<keyword evidence="9" id="KW-1185">Reference proteome</keyword>
<dbReference type="GO" id="GO:0003677">
    <property type="term" value="F:DNA binding"/>
    <property type="evidence" value="ECO:0007669"/>
    <property type="project" value="UniProtKB-KW"/>
</dbReference>
<dbReference type="SMART" id="SM00448">
    <property type="entry name" value="REC"/>
    <property type="match status" value="1"/>
</dbReference>
<evidence type="ECO:0000313" key="9">
    <source>
        <dbReference type="Proteomes" id="UP000612282"/>
    </source>
</evidence>
<dbReference type="SUPFAM" id="SSF46894">
    <property type="entry name" value="C-terminal effector domain of the bipartite response regulators"/>
    <property type="match status" value="1"/>
</dbReference>
<keyword evidence="4" id="KW-0804">Transcription</keyword>
<dbReference type="PROSITE" id="PS50110">
    <property type="entry name" value="RESPONSE_REGULATORY"/>
    <property type="match status" value="1"/>
</dbReference>
<dbReference type="InterPro" id="IPR039420">
    <property type="entry name" value="WalR-like"/>
</dbReference>
<comment type="caution">
    <text evidence="8">The sequence shown here is derived from an EMBL/GenBank/DDBJ whole genome shotgun (WGS) entry which is preliminary data.</text>
</comment>
<evidence type="ECO:0000256" key="2">
    <source>
        <dbReference type="ARBA" id="ARBA00023015"/>
    </source>
</evidence>
<accession>A0ABQ3X6L7</accession>